<protein>
    <submittedName>
        <fullName evidence="2">Serine protease</fullName>
    </submittedName>
</protein>
<dbReference type="InterPro" id="IPR009003">
    <property type="entry name" value="Peptidase_S1_PA"/>
</dbReference>
<keyword evidence="2" id="KW-0645">Protease</keyword>
<dbReference type="KEGG" id="xin:Q7W82_11520"/>
<accession>A0AAU8I0M0</accession>
<reference evidence="2" key="3">
    <citation type="submission" date="2023-08" db="EMBL/GenBank/DDBJ databases">
        <title>Complete genome sequence of Xanthomonas indica.</title>
        <authorList>
            <person name="Patil P.B."/>
            <person name="Rana R."/>
        </authorList>
    </citation>
    <scope>NUCLEOTIDE SEQUENCE</scope>
    <source>
        <strain evidence="2">PPL560</strain>
    </source>
</reference>
<dbReference type="Proteomes" id="UP001430647">
    <property type="component" value="Unassembled WGS sequence"/>
</dbReference>
<dbReference type="GO" id="GO:0008233">
    <property type="term" value="F:peptidase activity"/>
    <property type="evidence" value="ECO:0007669"/>
    <property type="project" value="UniProtKB-KW"/>
</dbReference>
<dbReference type="Gene3D" id="2.40.10.10">
    <property type="entry name" value="Trypsin-like serine proteases"/>
    <property type="match status" value="2"/>
</dbReference>
<reference evidence="1" key="2">
    <citation type="submission" date="2022-01" db="EMBL/GenBank/DDBJ databases">
        <authorList>
            <person name="Rana R."/>
            <person name="Patil P.B."/>
        </authorList>
    </citation>
    <scope>NUCLEOTIDE SEQUENCE</scope>
    <source>
        <strain evidence="1">PPL560</strain>
    </source>
</reference>
<evidence type="ECO:0000313" key="1">
    <source>
        <dbReference type="EMBL" id="MCI2261872.1"/>
    </source>
</evidence>
<dbReference type="EMBL" id="CP131914">
    <property type="protein sequence ID" value="XCI78930.1"/>
    <property type="molecule type" value="Genomic_DNA"/>
</dbReference>
<dbReference type="EMBL" id="JAKJPQ010000007">
    <property type="protein sequence ID" value="MCI2261872.1"/>
    <property type="molecule type" value="Genomic_DNA"/>
</dbReference>
<dbReference type="AlphaFoldDB" id="A0AAU8I0M0"/>
<evidence type="ECO:0000313" key="3">
    <source>
        <dbReference type="Proteomes" id="UP001430647"/>
    </source>
</evidence>
<evidence type="ECO:0000313" key="2">
    <source>
        <dbReference type="EMBL" id="XCI78930.1"/>
    </source>
</evidence>
<dbReference type="GO" id="GO:0006508">
    <property type="term" value="P:proteolysis"/>
    <property type="evidence" value="ECO:0007669"/>
    <property type="project" value="UniProtKB-KW"/>
</dbReference>
<dbReference type="Pfam" id="PF13365">
    <property type="entry name" value="Trypsin_2"/>
    <property type="match status" value="1"/>
</dbReference>
<keyword evidence="3" id="KW-1185">Reference proteome</keyword>
<organism evidence="2">
    <name type="scientific">Xanthomonas indica</name>
    <dbReference type="NCBI Taxonomy" id="2912242"/>
    <lineage>
        <taxon>Bacteria</taxon>
        <taxon>Pseudomonadati</taxon>
        <taxon>Pseudomonadota</taxon>
        <taxon>Gammaproteobacteria</taxon>
        <taxon>Lysobacterales</taxon>
        <taxon>Lysobacteraceae</taxon>
        <taxon>Xanthomonas</taxon>
    </lineage>
</organism>
<dbReference type="InterPro" id="IPR043504">
    <property type="entry name" value="Peptidase_S1_PA_chymotrypsin"/>
</dbReference>
<keyword evidence="2" id="KW-0378">Hydrolase</keyword>
<proteinExistence type="predicted"/>
<sequence>MRMINSNVLHCVRQVKIGDNVGTLFTIEVQGLQYLVTANHLLEQWESGDYIGIWQGKEWRGMPVELVGTHEAGDVAVFASSMQLSQRLPLEASSKGLIWSQDVFFLGFPYGWRAEVPPELNGKYPLPFVKKAIVSAMVVADGFETIFLDGLNNPGFSGGPVVFIPPGSNDFQVCSVVTSFRYVAEPVYEGDSEHSLVYRANTGIIESTNIRIILELIKNNPIGLARPST</sequence>
<dbReference type="SUPFAM" id="SSF50494">
    <property type="entry name" value="Trypsin-like serine proteases"/>
    <property type="match status" value="1"/>
</dbReference>
<name>A0AAU8I0M0_9XANT</name>
<gene>
    <name evidence="1" type="ORF">L3V74_09985</name>
    <name evidence="2" type="ORF">Q7W82_11520</name>
</gene>
<reference evidence="1 3" key="1">
    <citation type="journal article" date="2022" name="Curr. Microbiol.">
        <title>Xanthomonas indica sp. nov., a Novel Member of Non-Pathogenic Xanthomonas Community from Healthy Rice Seeds.</title>
        <authorList>
            <person name="Rana R."/>
            <person name="Madhavan V.N."/>
            <person name="Saroha T."/>
            <person name="Bansal K."/>
            <person name="Kaur A."/>
            <person name="Sonti R.V."/>
            <person name="Patel H.K."/>
            <person name="Patil P.B."/>
        </authorList>
    </citation>
    <scope>NUCLEOTIDE SEQUENCE [LARGE SCALE GENOMIC DNA]</scope>
    <source>
        <strain evidence="1 3">PPL560</strain>
    </source>
</reference>